<dbReference type="CDD" id="cd00082">
    <property type="entry name" value="HisKA"/>
    <property type="match status" value="1"/>
</dbReference>
<feature type="region of interest" description="Disordered" evidence="3">
    <location>
        <begin position="77"/>
        <end position="98"/>
    </location>
</feature>
<dbReference type="OrthoDB" id="2288420at2759"/>
<reference evidence="5 6" key="1">
    <citation type="journal article" date="2018" name="New Phytol.">
        <title>Phylogenomics of Endogonaceae and evolution of mycorrhizas within Mucoromycota.</title>
        <authorList>
            <person name="Chang Y."/>
            <person name="Desiro A."/>
            <person name="Na H."/>
            <person name="Sandor L."/>
            <person name="Lipzen A."/>
            <person name="Clum A."/>
            <person name="Barry K."/>
            <person name="Grigoriev I.V."/>
            <person name="Martin F.M."/>
            <person name="Stajich J.E."/>
            <person name="Smith M.E."/>
            <person name="Bonito G."/>
            <person name="Spatafora J.W."/>
        </authorList>
    </citation>
    <scope>NUCLEOTIDE SEQUENCE [LARGE SCALE GENOMIC DNA]</scope>
    <source>
        <strain evidence="5 6">GMNB39</strain>
    </source>
</reference>
<dbReference type="Gene3D" id="1.10.287.130">
    <property type="match status" value="1"/>
</dbReference>
<dbReference type="AlphaFoldDB" id="A0A433CZ68"/>
<organism evidence="5 6">
    <name type="scientific">Jimgerdemannia flammicorona</name>
    <dbReference type="NCBI Taxonomy" id="994334"/>
    <lineage>
        <taxon>Eukaryota</taxon>
        <taxon>Fungi</taxon>
        <taxon>Fungi incertae sedis</taxon>
        <taxon>Mucoromycota</taxon>
        <taxon>Mucoromycotina</taxon>
        <taxon>Endogonomycetes</taxon>
        <taxon>Endogonales</taxon>
        <taxon>Endogonaceae</taxon>
        <taxon>Jimgerdemannia</taxon>
    </lineage>
</organism>
<dbReference type="InterPro" id="IPR036097">
    <property type="entry name" value="HisK_dim/P_sf"/>
</dbReference>
<dbReference type="GO" id="GO:0000155">
    <property type="term" value="F:phosphorelay sensor kinase activity"/>
    <property type="evidence" value="ECO:0007669"/>
    <property type="project" value="InterPro"/>
</dbReference>
<evidence type="ECO:0000256" key="3">
    <source>
        <dbReference type="SAM" id="MobiDB-lite"/>
    </source>
</evidence>
<dbReference type="PANTHER" id="PTHR45339:SF1">
    <property type="entry name" value="HYBRID SIGNAL TRANSDUCTION HISTIDINE KINASE J"/>
    <property type="match status" value="1"/>
</dbReference>
<proteinExistence type="predicted"/>
<dbReference type="Pfam" id="PF00512">
    <property type="entry name" value="HisKA"/>
    <property type="match status" value="1"/>
</dbReference>
<keyword evidence="2" id="KW-0902">Two-component regulatory system</keyword>
<sequence>MAPVAPLLNNIIPEPQMKGMDNSNNNTSSPSREAFINGYRDIYNLRLANAKLNLLLEEQRKELEHLRKLLISKGVAQQELSPSSSSSSNKSLKRSFDHDRRSDNIVECFAAATLHKRQKSADTVTSAKENDVSLVSSPMSEVEMTDVRDSSLPYPESCESHPRPLQLCQTEILESIIDCVDESCIIFNADLSKALYVTERAHDLQKVFDGARANIPSFASSGTAAQILESPSNWVKWVHPKDLEQLMKRAIDIAQGPVSSRNRWQFNFHITKPDGTVHLISAFARTFYRNPGAPPSPFDSIGESSVFHAFFSHEIEDTSLNNSPISIPNSIPNPIPNPVPNPVRQHHEAIVQALPPNAVVLILDRHGICLEYLPSPGLWKFTAGKYGRKGRGATECLCLPISETDQRHALITAVKQALAMDQMQVTKLTIDYITEHGHAPPAGSRRWHFETRIACIDRESVVCVVRDETALVVGQEKLSQLNEKDKKMTVAHEITQFTHRRIYNVSHDFRTPLNGVLGMTTLLMHTEIDEEQRDYLESIRSSAMQLMQAMNDILEQTEARWGEFFPSRSLVGGI</sequence>
<feature type="domain" description="Signal transduction histidine kinase dimerisation/phosphoacceptor" evidence="4">
    <location>
        <begin position="498"/>
        <end position="562"/>
    </location>
</feature>
<feature type="compositionally biased region" description="Polar residues" evidence="3">
    <location>
        <begin position="21"/>
        <end position="31"/>
    </location>
</feature>
<gene>
    <name evidence="5" type="ORF">BC936DRAFT_136613</name>
</gene>
<protein>
    <recommendedName>
        <fullName evidence="4">Signal transduction histidine kinase dimerisation/phosphoacceptor domain-containing protein</fullName>
    </recommendedName>
</protein>
<dbReference type="SMART" id="SM00388">
    <property type="entry name" value="HisKA"/>
    <property type="match status" value="1"/>
</dbReference>
<comment type="caution">
    <text evidence="5">The sequence shown here is derived from an EMBL/GenBank/DDBJ whole genome shotgun (WGS) entry which is preliminary data.</text>
</comment>
<evidence type="ECO:0000313" key="6">
    <source>
        <dbReference type="Proteomes" id="UP000268093"/>
    </source>
</evidence>
<evidence type="ECO:0000313" key="5">
    <source>
        <dbReference type="EMBL" id="RUP43868.1"/>
    </source>
</evidence>
<dbReference type="SUPFAM" id="SSF47384">
    <property type="entry name" value="Homodimeric domain of signal transducing histidine kinase"/>
    <property type="match status" value="1"/>
</dbReference>
<dbReference type="PANTHER" id="PTHR45339">
    <property type="entry name" value="HYBRID SIGNAL TRANSDUCTION HISTIDINE KINASE J"/>
    <property type="match status" value="1"/>
</dbReference>
<accession>A0A433CZ68</accession>
<evidence type="ECO:0000256" key="1">
    <source>
        <dbReference type="ARBA" id="ARBA00022553"/>
    </source>
</evidence>
<dbReference type="EMBL" id="RBNI01010138">
    <property type="protein sequence ID" value="RUP43868.1"/>
    <property type="molecule type" value="Genomic_DNA"/>
</dbReference>
<name>A0A433CZ68_9FUNG</name>
<evidence type="ECO:0000259" key="4">
    <source>
        <dbReference type="SMART" id="SM00388"/>
    </source>
</evidence>
<feature type="compositionally biased region" description="Low complexity" evidence="3">
    <location>
        <begin position="80"/>
        <end position="90"/>
    </location>
</feature>
<keyword evidence="6" id="KW-1185">Reference proteome</keyword>
<evidence type="ECO:0000256" key="2">
    <source>
        <dbReference type="ARBA" id="ARBA00023012"/>
    </source>
</evidence>
<dbReference type="Proteomes" id="UP000268093">
    <property type="component" value="Unassembled WGS sequence"/>
</dbReference>
<dbReference type="InterPro" id="IPR003661">
    <property type="entry name" value="HisK_dim/P_dom"/>
</dbReference>
<feature type="region of interest" description="Disordered" evidence="3">
    <location>
        <begin position="1"/>
        <end position="32"/>
    </location>
</feature>
<keyword evidence="1" id="KW-0597">Phosphoprotein</keyword>